<comment type="caution">
    <text evidence="4">The sequence shown here is derived from an EMBL/GenBank/DDBJ whole genome shotgun (WGS) entry which is preliminary data.</text>
</comment>
<dbReference type="InterPro" id="IPR016181">
    <property type="entry name" value="Acyl_CoA_acyltransferase"/>
</dbReference>
<dbReference type="GO" id="GO:0016747">
    <property type="term" value="F:acyltransferase activity, transferring groups other than amino-acyl groups"/>
    <property type="evidence" value="ECO:0007669"/>
    <property type="project" value="InterPro"/>
</dbReference>
<dbReference type="OrthoDB" id="275336at2"/>
<evidence type="ECO:0000256" key="2">
    <source>
        <dbReference type="ARBA" id="ARBA00023315"/>
    </source>
</evidence>
<organism evidence="4 5">
    <name type="scientific">Meridianimarinicoccus aquatilis</name>
    <dbReference type="NCBI Taxonomy" id="2552766"/>
    <lineage>
        <taxon>Bacteria</taxon>
        <taxon>Pseudomonadati</taxon>
        <taxon>Pseudomonadota</taxon>
        <taxon>Alphaproteobacteria</taxon>
        <taxon>Rhodobacterales</taxon>
        <taxon>Paracoccaceae</taxon>
        <taxon>Meridianimarinicoccus</taxon>
    </lineage>
</organism>
<dbReference type="PANTHER" id="PTHR43800:SF1">
    <property type="entry name" value="PEPTIDYL-LYSINE N-ACETYLTRANSFERASE YJAB"/>
    <property type="match status" value="1"/>
</dbReference>
<evidence type="ECO:0000313" key="5">
    <source>
        <dbReference type="Proteomes" id="UP000294562"/>
    </source>
</evidence>
<evidence type="ECO:0000313" key="4">
    <source>
        <dbReference type="EMBL" id="TDL89465.1"/>
    </source>
</evidence>
<dbReference type="InterPro" id="IPR000182">
    <property type="entry name" value="GNAT_dom"/>
</dbReference>
<keyword evidence="1 4" id="KW-0808">Transferase</keyword>
<name>A0A4R6B038_9RHOB</name>
<dbReference type="Gene3D" id="3.40.630.30">
    <property type="match status" value="1"/>
</dbReference>
<dbReference type="SUPFAM" id="SSF55729">
    <property type="entry name" value="Acyl-CoA N-acyltransferases (Nat)"/>
    <property type="match status" value="1"/>
</dbReference>
<dbReference type="EMBL" id="SMZO01000010">
    <property type="protein sequence ID" value="TDL89465.1"/>
    <property type="molecule type" value="Genomic_DNA"/>
</dbReference>
<sequence length="198" mass="21834">MLQPGFYDVPRGMIAAIVTHLNMTTLPDPRPVRPVAGAEITHCVAPDIDWYRDIYRKVGGTDWLWFSRLALSDEALSLILGDPAVSVHVLKIDGVESGFFELDFRTKGRCELAFFGLVPNAIGTGVGRLMMTAALREAWARPIDEVWVHTCTLDHPGAIEFYRRSGFVVTGREVEIAADPRLSGVLPRSAAPHVPIVE</sequence>
<dbReference type="Proteomes" id="UP000294562">
    <property type="component" value="Unassembled WGS sequence"/>
</dbReference>
<dbReference type="AlphaFoldDB" id="A0A4R6B038"/>
<keyword evidence="5" id="KW-1185">Reference proteome</keyword>
<keyword evidence="2" id="KW-0012">Acyltransferase</keyword>
<proteinExistence type="predicted"/>
<evidence type="ECO:0000256" key="1">
    <source>
        <dbReference type="ARBA" id="ARBA00022679"/>
    </source>
</evidence>
<dbReference type="PANTHER" id="PTHR43800">
    <property type="entry name" value="PEPTIDYL-LYSINE N-ACETYLTRANSFERASE YJAB"/>
    <property type="match status" value="1"/>
</dbReference>
<accession>A0A4R6B038</accession>
<dbReference type="RefSeq" id="WP_133342040.1">
    <property type="nucleotide sequence ID" value="NZ_SMZO01000010.1"/>
</dbReference>
<protein>
    <submittedName>
        <fullName evidence="4">GNAT family N-acetyltransferase</fullName>
    </submittedName>
</protein>
<reference evidence="4 5" key="1">
    <citation type="submission" date="2019-03" db="EMBL/GenBank/DDBJ databases">
        <title>Rhodobacteraceae bacterium SM1902, a new member of the family Rhodobacteraceae isolated from Yantai.</title>
        <authorList>
            <person name="Sun Y."/>
        </authorList>
    </citation>
    <scope>NUCLEOTIDE SEQUENCE [LARGE SCALE GENOMIC DNA]</scope>
    <source>
        <strain evidence="4 5">SM1902</strain>
    </source>
</reference>
<dbReference type="Pfam" id="PF00583">
    <property type="entry name" value="Acetyltransf_1"/>
    <property type="match status" value="1"/>
</dbReference>
<dbReference type="PROSITE" id="PS51186">
    <property type="entry name" value="GNAT"/>
    <property type="match status" value="1"/>
</dbReference>
<feature type="domain" description="N-acetyltransferase" evidence="3">
    <location>
        <begin position="38"/>
        <end position="192"/>
    </location>
</feature>
<evidence type="ECO:0000259" key="3">
    <source>
        <dbReference type="PROSITE" id="PS51186"/>
    </source>
</evidence>
<gene>
    <name evidence="4" type="ORF">E2L05_06235</name>
</gene>